<geneLocation type="plasmid" evidence="1 2">
    <name>unnamed1</name>
</geneLocation>
<proteinExistence type="predicted"/>
<organism evidence="1 2">
    <name type="scientific">Rhizobium rhododendri</name>
    <dbReference type="NCBI Taxonomy" id="2506430"/>
    <lineage>
        <taxon>Bacteria</taxon>
        <taxon>Pseudomonadati</taxon>
        <taxon>Pseudomonadota</taxon>
        <taxon>Alphaproteobacteria</taxon>
        <taxon>Hyphomicrobiales</taxon>
        <taxon>Rhizobiaceae</taxon>
        <taxon>Rhizobium/Agrobacterium group</taxon>
        <taxon>Rhizobium</taxon>
    </lineage>
</organism>
<dbReference type="EMBL" id="CP117268">
    <property type="protein sequence ID" value="WFS25113.1"/>
    <property type="molecule type" value="Genomic_DNA"/>
</dbReference>
<accession>A0ABY8IPM4</accession>
<name>A0ABY8IPM4_9HYPH</name>
<gene>
    <name evidence="1" type="ORF">PR018_22825</name>
</gene>
<keyword evidence="1" id="KW-0614">Plasmid</keyword>
<protein>
    <submittedName>
        <fullName evidence="1">Uncharacterized protein</fullName>
    </submittedName>
</protein>
<dbReference type="Proteomes" id="UP000318939">
    <property type="component" value="Plasmid unnamed1"/>
</dbReference>
<evidence type="ECO:0000313" key="2">
    <source>
        <dbReference type="Proteomes" id="UP000318939"/>
    </source>
</evidence>
<evidence type="ECO:0000313" key="1">
    <source>
        <dbReference type="EMBL" id="WFS25113.1"/>
    </source>
</evidence>
<keyword evidence="2" id="KW-1185">Reference proteome</keyword>
<sequence>MVEWLQSKRDKITVLKTVGGQRHEREMLLWEMAGRPDDLHPDWSDRGERSVFSAVQDLKAALAQTEEIVVIMDDRGGRDAVRAIRADIALMGTRTFIRWMEEDFGIESAATAWQGIRMAMAGTADEGEEEDPVYIRRR</sequence>
<reference evidence="1 2" key="1">
    <citation type="journal article" date="2019" name="Phytopathology">
        <title>A Novel Group of Rhizobium tumorigenes-Like Agrobacteria Associated with Crown Gall Disease of Rhododendron and Blueberry.</title>
        <authorList>
            <person name="Kuzmanovic N."/>
            <person name="Behrens P."/>
            <person name="Idczak E."/>
            <person name="Wagner S."/>
            <person name="Gotz M."/>
            <person name="Sproer C."/>
            <person name="Bunk B."/>
            <person name="Overmann J."/>
            <person name="Smalla K."/>
        </authorList>
    </citation>
    <scope>NUCLEOTIDE SEQUENCE [LARGE SCALE GENOMIC DNA]</scope>
    <source>
        <strain evidence="2">rho-6.2</strain>
    </source>
</reference>
<reference evidence="1 2" key="2">
    <citation type="journal article" date="2023" name="MicrobiologyOpen">
        <title>Genomics of the tumorigenes clade of the family Rhizobiaceae and description of Rhizobium rhododendri sp. nov.</title>
        <authorList>
            <person name="Kuzmanovic N."/>
            <person name="diCenzo G.C."/>
            <person name="Bunk B."/>
            <person name="Sproeer C."/>
            <person name="Fruehling A."/>
            <person name="Neumann-Schaal M."/>
            <person name="Overmann J."/>
            <person name="Smalla K."/>
        </authorList>
    </citation>
    <scope>NUCLEOTIDE SEQUENCE [LARGE SCALE GENOMIC DNA]</scope>
    <source>
        <strain evidence="2">rho-6.2</strain>
        <plasmid evidence="1 2">unnamed1</plasmid>
    </source>
</reference>